<evidence type="ECO:0000313" key="3">
    <source>
        <dbReference type="Ensembl" id="ENSGALP00010002224.1"/>
    </source>
</evidence>
<dbReference type="OrthoDB" id="203237at2759"/>
<reference evidence="3" key="3">
    <citation type="submission" date="2025-09" db="UniProtKB">
        <authorList>
            <consortium name="Ensembl"/>
        </authorList>
    </citation>
    <scope>IDENTIFICATION</scope>
    <source>
        <strain evidence="3">broiler</strain>
    </source>
</reference>
<keyword evidence="4" id="KW-1185">Reference proteome</keyword>
<dbReference type="GeneTree" id="ENSGT00940000162599"/>
<dbReference type="Gene3D" id="3.40.50.150">
    <property type="entry name" value="Vaccinia Virus protein VP39"/>
    <property type="match status" value="1"/>
</dbReference>
<evidence type="ECO:0000313" key="4">
    <source>
        <dbReference type="Proteomes" id="UP000000539"/>
    </source>
</evidence>
<reference evidence="3" key="2">
    <citation type="submission" date="2025-08" db="UniProtKB">
        <authorList>
            <consortium name="Ensembl"/>
        </authorList>
    </citation>
    <scope>IDENTIFICATION</scope>
    <source>
        <strain evidence="3">broiler</strain>
    </source>
</reference>
<proteinExistence type="predicted"/>
<dbReference type="PANTHER" id="PTHR46529">
    <property type="entry name" value="TRNA WYBUTOSINE-SYNTHESIZING PROTEIN 4"/>
    <property type="match status" value="1"/>
</dbReference>
<dbReference type="GO" id="GO:0032259">
    <property type="term" value="P:methylation"/>
    <property type="evidence" value="ECO:0007669"/>
    <property type="project" value="UniProtKB-KW"/>
</dbReference>
<gene>
    <name evidence="3" type="primary">LCMT2</name>
</gene>
<accession>A0A8V0X6K3</accession>
<protein>
    <submittedName>
        <fullName evidence="3">Leucine carboxyl methyltransferase 2</fullName>
    </submittedName>
</protein>
<evidence type="ECO:0000256" key="1">
    <source>
        <dbReference type="ARBA" id="ARBA00022603"/>
    </source>
</evidence>
<dbReference type="GO" id="GO:0008168">
    <property type="term" value="F:methyltransferase activity"/>
    <property type="evidence" value="ECO:0007669"/>
    <property type="project" value="UniProtKB-KW"/>
</dbReference>
<dbReference type="Ensembl" id="ENSGALT00010003920.1">
    <property type="protein sequence ID" value="ENSGALP00010002224.1"/>
    <property type="gene ID" value="ENSGALG00010001710.1"/>
</dbReference>
<sequence>LGRAGGSCASLGVPAASGRGWARVPYGLGGAAPGLFGGVTRLVSRQVQGTGGSSAVSKCSAAERGYVQDRFVRLLVGRPRRRTALIHRGYYVRARAVDHCVQDFLLKTQSHPRTQILSLGAGFDSLYFRLKDMDLLRHTVIYEVDFPNVACQKATLIKRTEELSALVEDSGAEGSGARLYTCSCYTSSALLLPASPACPALAERQHSLPVGQLLLP</sequence>
<dbReference type="Proteomes" id="UP000000539">
    <property type="component" value="Chromosome 1"/>
</dbReference>
<keyword evidence="2" id="KW-0808">Transferase</keyword>
<dbReference type="InterPro" id="IPR029063">
    <property type="entry name" value="SAM-dependent_MTases_sf"/>
</dbReference>
<dbReference type="Pfam" id="PF04072">
    <property type="entry name" value="LCM"/>
    <property type="match status" value="1"/>
</dbReference>
<dbReference type="PANTHER" id="PTHR46529:SF1">
    <property type="entry name" value="TRNA WYBUTOSINE-SYNTHESIZING PROTEIN 4"/>
    <property type="match status" value="1"/>
</dbReference>
<organism evidence="3 4">
    <name type="scientific">Gallus gallus</name>
    <name type="common">Chicken</name>
    <dbReference type="NCBI Taxonomy" id="9031"/>
    <lineage>
        <taxon>Eukaryota</taxon>
        <taxon>Metazoa</taxon>
        <taxon>Chordata</taxon>
        <taxon>Craniata</taxon>
        <taxon>Vertebrata</taxon>
        <taxon>Euteleostomi</taxon>
        <taxon>Archelosauria</taxon>
        <taxon>Archosauria</taxon>
        <taxon>Dinosauria</taxon>
        <taxon>Saurischia</taxon>
        <taxon>Theropoda</taxon>
        <taxon>Coelurosauria</taxon>
        <taxon>Aves</taxon>
        <taxon>Neognathae</taxon>
        <taxon>Galloanserae</taxon>
        <taxon>Galliformes</taxon>
        <taxon>Phasianidae</taxon>
        <taxon>Phasianinae</taxon>
        <taxon>Gallus</taxon>
    </lineage>
</organism>
<dbReference type="SUPFAM" id="SSF53335">
    <property type="entry name" value="S-adenosyl-L-methionine-dependent methyltransferases"/>
    <property type="match status" value="1"/>
</dbReference>
<dbReference type="InterPro" id="IPR007213">
    <property type="entry name" value="Ppm1/Ppm2/Tcmp"/>
</dbReference>
<keyword evidence="1" id="KW-0489">Methyltransferase</keyword>
<reference evidence="3" key="1">
    <citation type="submission" date="2020-11" db="EMBL/GenBank/DDBJ databases">
        <title>Gallus gallus (Chicken) genome, bGalGal1, GRCg7b, maternal haplotype autosomes + Z &amp; W.</title>
        <authorList>
            <person name="Warren W."/>
            <person name="Formenti G."/>
            <person name="Fedrigo O."/>
            <person name="Haase B."/>
            <person name="Mountcastle J."/>
            <person name="Balacco J."/>
            <person name="Tracey A."/>
            <person name="Schneider V."/>
            <person name="Okimoto R."/>
            <person name="Cheng H."/>
            <person name="Hawken R."/>
            <person name="Howe K."/>
            <person name="Jarvis E.D."/>
        </authorList>
    </citation>
    <scope>NUCLEOTIDE SEQUENCE [LARGE SCALE GENOMIC DNA]</scope>
    <source>
        <strain evidence="3">Broiler</strain>
    </source>
</reference>
<dbReference type="AlphaFoldDB" id="A0A8V0X6K3"/>
<name>A0A8V0X6K3_CHICK</name>
<evidence type="ECO:0000256" key="2">
    <source>
        <dbReference type="ARBA" id="ARBA00022679"/>
    </source>
</evidence>